<dbReference type="OrthoDB" id="3238562at2759"/>
<proteinExistence type="predicted"/>
<dbReference type="Proteomes" id="UP000807306">
    <property type="component" value="Unassembled WGS sequence"/>
</dbReference>
<dbReference type="SUPFAM" id="SSF50978">
    <property type="entry name" value="WD40 repeat-like"/>
    <property type="match status" value="1"/>
</dbReference>
<dbReference type="EMBL" id="MU157988">
    <property type="protein sequence ID" value="KAF9521801.1"/>
    <property type="molecule type" value="Genomic_DNA"/>
</dbReference>
<evidence type="ECO:0000256" key="2">
    <source>
        <dbReference type="ARBA" id="ARBA00022737"/>
    </source>
</evidence>
<dbReference type="PROSITE" id="PS50082">
    <property type="entry name" value="WD_REPEATS_2"/>
    <property type="match status" value="1"/>
</dbReference>
<dbReference type="InterPro" id="IPR001680">
    <property type="entry name" value="WD40_rpt"/>
</dbReference>
<dbReference type="InterPro" id="IPR015943">
    <property type="entry name" value="WD40/YVTN_repeat-like_dom_sf"/>
</dbReference>
<dbReference type="PANTHER" id="PTHR44019:SF8">
    <property type="entry name" value="POC1 CENTRIOLAR PROTEIN HOMOLOG"/>
    <property type="match status" value="1"/>
</dbReference>
<evidence type="ECO:0000313" key="4">
    <source>
        <dbReference type="EMBL" id="KAF9521801.1"/>
    </source>
</evidence>
<protein>
    <submittedName>
        <fullName evidence="4">WD40-repeat-containing domain protein</fullName>
    </submittedName>
</protein>
<evidence type="ECO:0000256" key="1">
    <source>
        <dbReference type="ARBA" id="ARBA00022574"/>
    </source>
</evidence>
<gene>
    <name evidence="4" type="ORF">CPB83DRAFT_900283</name>
</gene>
<sequence>MALGFNPSGTMLASGGIDGHLFVWSLALGTVARKFKSECGFCSLTWIDDSRILAGKIDGSVVLITLSHQLVVSCVVDEKHPVECLSSNQYALIASGSGDNIRALSICNGELQIERTYTLSGPREPDIIVTSLHWVDSFAPNALLSTYLDHGVVIWDTERATVIYSMDLTTFVGATALSPSQRILLVSNLSYGFDAYDIPAKKKVKEFKRQGNEINSKQVCLPVAFVQGGKLFAEGSATGQMTISHLNKSEPIQTIKHTDDPIILSLAEHFNSSTSCSLIACGTAGLKSASYVQVWMAQADLEPRSLRKRATSLFAGLEDKLEITSSNS</sequence>
<feature type="repeat" description="WD" evidence="3">
    <location>
        <begin position="1"/>
        <end position="34"/>
    </location>
</feature>
<dbReference type="Gene3D" id="2.130.10.10">
    <property type="entry name" value="YVTN repeat-like/Quinoprotein amine dehydrogenase"/>
    <property type="match status" value="1"/>
</dbReference>
<evidence type="ECO:0000256" key="3">
    <source>
        <dbReference type="PROSITE-ProRule" id="PRU00221"/>
    </source>
</evidence>
<accession>A0A9P6E3E7</accession>
<dbReference type="InterPro" id="IPR050505">
    <property type="entry name" value="WDR55/POC1"/>
</dbReference>
<comment type="caution">
    <text evidence="4">The sequence shown here is derived from an EMBL/GenBank/DDBJ whole genome shotgun (WGS) entry which is preliminary data.</text>
</comment>
<dbReference type="Pfam" id="PF00400">
    <property type="entry name" value="WD40"/>
    <property type="match status" value="1"/>
</dbReference>
<organism evidence="4 5">
    <name type="scientific">Crepidotus variabilis</name>
    <dbReference type="NCBI Taxonomy" id="179855"/>
    <lineage>
        <taxon>Eukaryota</taxon>
        <taxon>Fungi</taxon>
        <taxon>Dikarya</taxon>
        <taxon>Basidiomycota</taxon>
        <taxon>Agaricomycotina</taxon>
        <taxon>Agaricomycetes</taxon>
        <taxon>Agaricomycetidae</taxon>
        <taxon>Agaricales</taxon>
        <taxon>Agaricineae</taxon>
        <taxon>Crepidotaceae</taxon>
        <taxon>Crepidotus</taxon>
    </lineage>
</organism>
<reference evidence="4" key="1">
    <citation type="submission" date="2020-11" db="EMBL/GenBank/DDBJ databases">
        <authorList>
            <consortium name="DOE Joint Genome Institute"/>
            <person name="Ahrendt S."/>
            <person name="Riley R."/>
            <person name="Andreopoulos W."/>
            <person name="Labutti K."/>
            <person name="Pangilinan J."/>
            <person name="Ruiz-Duenas F.J."/>
            <person name="Barrasa J.M."/>
            <person name="Sanchez-Garcia M."/>
            <person name="Camarero S."/>
            <person name="Miyauchi S."/>
            <person name="Serrano A."/>
            <person name="Linde D."/>
            <person name="Babiker R."/>
            <person name="Drula E."/>
            <person name="Ayuso-Fernandez I."/>
            <person name="Pacheco R."/>
            <person name="Padilla G."/>
            <person name="Ferreira P."/>
            <person name="Barriuso J."/>
            <person name="Kellner H."/>
            <person name="Castanera R."/>
            <person name="Alfaro M."/>
            <person name="Ramirez L."/>
            <person name="Pisabarro A.G."/>
            <person name="Kuo A."/>
            <person name="Tritt A."/>
            <person name="Lipzen A."/>
            <person name="He G."/>
            <person name="Yan M."/>
            <person name="Ng V."/>
            <person name="Cullen D."/>
            <person name="Martin F."/>
            <person name="Rosso M.-N."/>
            <person name="Henrissat B."/>
            <person name="Hibbett D."/>
            <person name="Martinez A.T."/>
            <person name="Grigoriev I.V."/>
        </authorList>
    </citation>
    <scope>NUCLEOTIDE SEQUENCE</scope>
    <source>
        <strain evidence="4">CBS 506.95</strain>
    </source>
</reference>
<dbReference type="PANTHER" id="PTHR44019">
    <property type="entry name" value="WD REPEAT-CONTAINING PROTEIN 55"/>
    <property type="match status" value="1"/>
</dbReference>
<keyword evidence="2" id="KW-0677">Repeat</keyword>
<dbReference type="PROSITE" id="PS50294">
    <property type="entry name" value="WD_REPEATS_REGION"/>
    <property type="match status" value="1"/>
</dbReference>
<dbReference type="AlphaFoldDB" id="A0A9P6E3E7"/>
<name>A0A9P6E3E7_9AGAR</name>
<keyword evidence="1 3" id="KW-0853">WD repeat</keyword>
<keyword evidence="5" id="KW-1185">Reference proteome</keyword>
<evidence type="ECO:0000313" key="5">
    <source>
        <dbReference type="Proteomes" id="UP000807306"/>
    </source>
</evidence>
<dbReference type="InterPro" id="IPR036322">
    <property type="entry name" value="WD40_repeat_dom_sf"/>
</dbReference>